<evidence type="ECO:0000313" key="7">
    <source>
        <dbReference type="Proteomes" id="UP000247702"/>
    </source>
</evidence>
<dbReference type="GO" id="GO:0000981">
    <property type="term" value="F:DNA-binding transcription factor activity, RNA polymerase II-specific"/>
    <property type="evidence" value="ECO:0007669"/>
    <property type="project" value="TreeGrafter"/>
</dbReference>
<evidence type="ECO:0000256" key="3">
    <source>
        <dbReference type="PROSITE-ProRule" id="PRU00267"/>
    </source>
</evidence>
<keyword evidence="2 3" id="KW-0539">Nucleus</keyword>
<dbReference type="AlphaFoldDB" id="A0A2Z6S113"/>
<dbReference type="CDD" id="cd01389">
    <property type="entry name" value="HMG-box_ROX1-like"/>
    <property type="match status" value="1"/>
</dbReference>
<evidence type="ECO:0000313" key="5">
    <source>
        <dbReference type="EMBL" id="GBC04455.1"/>
    </source>
</evidence>
<dbReference type="OrthoDB" id="2358296at2759"/>
<proteinExistence type="predicted"/>
<dbReference type="Proteomes" id="UP000615446">
    <property type="component" value="Unassembled WGS sequence"/>
</dbReference>
<dbReference type="SUPFAM" id="SSF47095">
    <property type="entry name" value="HMG-box"/>
    <property type="match status" value="1"/>
</dbReference>
<dbReference type="InterPro" id="IPR036910">
    <property type="entry name" value="HMG_box_dom_sf"/>
</dbReference>
<dbReference type="EMBL" id="BLAL01000338">
    <property type="protein sequence ID" value="GET04223.1"/>
    <property type="molecule type" value="Genomic_DNA"/>
</dbReference>
<comment type="caution">
    <text evidence="5">The sequence shown here is derived from an EMBL/GenBank/DDBJ whole genome shotgun (WGS) entry which is preliminary data.</text>
</comment>
<gene>
    <name evidence="6" type="ORF">RCL2_003052900</name>
    <name evidence="5" type="ORF">RclHR1_00570011</name>
</gene>
<dbReference type="PANTHER" id="PTHR45789:SF2">
    <property type="entry name" value="FI18025P1"/>
    <property type="match status" value="1"/>
</dbReference>
<dbReference type="Pfam" id="PF00505">
    <property type="entry name" value="HMG_box"/>
    <property type="match status" value="1"/>
</dbReference>
<dbReference type="GO" id="GO:0000978">
    <property type="term" value="F:RNA polymerase II cis-regulatory region sequence-specific DNA binding"/>
    <property type="evidence" value="ECO:0007669"/>
    <property type="project" value="TreeGrafter"/>
</dbReference>
<dbReference type="GO" id="GO:0005634">
    <property type="term" value="C:nucleus"/>
    <property type="evidence" value="ECO:0007669"/>
    <property type="project" value="UniProtKB-UniRule"/>
</dbReference>
<dbReference type="Gene3D" id="1.10.30.10">
    <property type="entry name" value="High mobility group box domain"/>
    <property type="match status" value="1"/>
</dbReference>
<feature type="domain" description="HMG box" evidence="4">
    <location>
        <begin position="85"/>
        <end position="152"/>
    </location>
</feature>
<sequence length="226" mass="26511">MKRSQRQKKNIHVFRNPNHMNNNCIVAPNPPEPNKGFCLNTANTDDEKFVRNSLYKFNKPIDKLINDSETSRFATLNKRNGERKVPRRQNAWIIYRRDKSLSPEFSGKPSQDISKEISKMWEKESKETKELFEALARLAGKKHSEKHGEDYKYNPKDPKRFQRNEQIINEEFQTPAPSSFEERRNFFTPPISPITSIYPPSSDSTASPEQPLLPFSTNIYFSYYMN</sequence>
<keyword evidence="7" id="KW-1185">Reference proteome</keyword>
<protein>
    <submittedName>
        <fullName evidence="6">High mobility group box domain-containing protein</fullName>
    </submittedName>
</protein>
<reference evidence="5 7" key="1">
    <citation type="submission" date="2017-11" db="EMBL/GenBank/DDBJ databases">
        <title>The genome of Rhizophagus clarus HR1 reveals common genetic basis of auxotrophy among arbuscular mycorrhizal fungi.</title>
        <authorList>
            <person name="Kobayashi Y."/>
        </authorList>
    </citation>
    <scope>NUCLEOTIDE SEQUENCE [LARGE SCALE GENOMIC DNA]</scope>
    <source>
        <strain evidence="5 7">HR1</strain>
    </source>
</reference>
<dbReference type="InterPro" id="IPR051356">
    <property type="entry name" value="SOX/SOX-like_TF"/>
</dbReference>
<evidence type="ECO:0000256" key="2">
    <source>
        <dbReference type="ARBA" id="ARBA00023242"/>
    </source>
</evidence>
<name>A0A2Z6S113_9GLOM</name>
<evidence type="ECO:0000259" key="4">
    <source>
        <dbReference type="PROSITE" id="PS50118"/>
    </source>
</evidence>
<dbReference type="EMBL" id="BEXD01003948">
    <property type="protein sequence ID" value="GBC04455.1"/>
    <property type="molecule type" value="Genomic_DNA"/>
</dbReference>
<dbReference type="Proteomes" id="UP000247702">
    <property type="component" value="Unassembled WGS sequence"/>
</dbReference>
<feature type="DNA-binding region" description="HMG box" evidence="3">
    <location>
        <begin position="85"/>
        <end position="152"/>
    </location>
</feature>
<dbReference type="InterPro" id="IPR009071">
    <property type="entry name" value="HMG_box_dom"/>
</dbReference>
<dbReference type="SMART" id="SM00398">
    <property type="entry name" value="HMG"/>
    <property type="match status" value="1"/>
</dbReference>
<keyword evidence="1 3" id="KW-0238">DNA-binding</keyword>
<evidence type="ECO:0000256" key="1">
    <source>
        <dbReference type="ARBA" id="ARBA00023125"/>
    </source>
</evidence>
<dbReference type="PROSITE" id="PS50118">
    <property type="entry name" value="HMG_BOX_2"/>
    <property type="match status" value="1"/>
</dbReference>
<dbReference type="PANTHER" id="PTHR45789">
    <property type="entry name" value="FI18025P1"/>
    <property type="match status" value="1"/>
</dbReference>
<reference evidence="6" key="2">
    <citation type="submission" date="2019-10" db="EMBL/GenBank/DDBJ databases">
        <title>Conservation and host-specific expression of non-tandemly repeated heterogenous ribosome RNA gene in arbuscular mycorrhizal fungi.</title>
        <authorList>
            <person name="Maeda T."/>
            <person name="Kobayashi Y."/>
            <person name="Nakagawa T."/>
            <person name="Ezawa T."/>
            <person name="Yamaguchi K."/>
            <person name="Bino T."/>
            <person name="Nishimoto Y."/>
            <person name="Shigenobu S."/>
            <person name="Kawaguchi M."/>
        </authorList>
    </citation>
    <scope>NUCLEOTIDE SEQUENCE</scope>
    <source>
        <strain evidence="6">HR1</strain>
    </source>
</reference>
<organism evidence="5 7">
    <name type="scientific">Rhizophagus clarus</name>
    <dbReference type="NCBI Taxonomy" id="94130"/>
    <lineage>
        <taxon>Eukaryota</taxon>
        <taxon>Fungi</taxon>
        <taxon>Fungi incertae sedis</taxon>
        <taxon>Mucoromycota</taxon>
        <taxon>Glomeromycotina</taxon>
        <taxon>Glomeromycetes</taxon>
        <taxon>Glomerales</taxon>
        <taxon>Glomeraceae</taxon>
        <taxon>Rhizophagus</taxon>
    </lineage>
</organism>
<accession>A0A2Z6S113</accession>
<evidence type="ECO:0000313" key="6">
    <source>
        <dbReference type="EMBL" id="GET04223.1"/>
    </source>
</evidence>